<dbReference type="InterPro" id="IPR007737">
    <property type="entry name" value="Mga_HTH"/>
</dbReference>
<proteinExistence type="predicted"/>
<name>A0ABU3FGK0_9ENTE</name>
<keyword evidence="3" id="KW-1185">Reference proteome</keyword>
<evidence type="ECO:0000313" key="3">
    <source>
        <dbReference type="Proteomes" id="UP001269061"/>
    </source>
</evidence>
<dbReference type="InterPro" id="IPR036388">
    <property type="entry name" value="WH-like_DNA-bd_sf"/>
</dbReference>
<feature type="domain" description="Mga helix-turn-helix" evidence="1">
    <location>
        <begin position="78"/>
        <end position="161"/>
    </location>
</feature>
<evidence type="ECO:0000313" key="2">
    <source>
        <dbReference type="EMBL" id="MDT2769541.1"/>
    </source>
</evidence>
<reference evidence="2 3" key="1">
    <citation type="submission" date="2023-03" db="EMBL/GenBank/DDBJ databases">
        <authorList>
            <person name="Shen W."/>
            <person name="Cai J."/>
        </authorList>
    </citation>
    <scope>NUCLEOTIDE SEQUENCE [LARGE SCALE GENOMIC DNA]</scope>
    <source>
        <strain evidence="2 3">Y59</strain>
    </source>
</reference>
<dbReference type="Gene3D" id="1.10.10.10">
    <property type="entry name" value="Winged helix-like DNA-binding domain superfamily/Winged helix DNA-binding domain"/>
    <property type="match status" value="1"/>
</dbReference>
<dbReference type="Pfam" id="PF05043">
    <property type="entry name" value="Mga"/>
    <property type="match status" value="1"/>
</dbReference>
<accession>A0ABU3FGK0</accession>
<gene>
    <name evidence="2" type="ORF">P7H46_01665</name>
</gene>
<protein>
    <submittedName>
        <fullName evidence="2">Helix-turn-helix domain-containing protein</fullName>
    </submittedName>
</protein>
<dbReference type="Proteomes" id="UP001269061">
    <property type="component" value="Unassembled WGS sequence"/>
</dbReference>
<evidence type="ECO:0000259" key="1">
    <source>
        <dbReference type="Pfam" id="PF05043"/>
    </source>
</evidence>
<comment type="caution">
    <text evidence="2">The sequence shown here is derived from an EMBL/GenBank/DDBJ whole genome shotgun (WGS) entry which is preliminary data.</text>
</comment>
<dbReference type="EMBL" id="JARQAZ010000001">
    <property type="protein sequence ID" value="MDT2769541.1"/>
    <property type="molecule type" value="Genomic_DNA"/>
</dbReference>
<organism evidence="2 3">
    <name type="scientific">Enterococcus pseudoavium</name>
    <dbReference type="NCBI Taxonomy" id="44007"/>
    <lineage>
        <taxon>Bacteria</taxon>
        <taxon>Bacillati</taxon>
        <taxon>Bacillota</taxon>
        <taxon>Bacilli</taxon>
        <taxon>Lactobacillales</taxon>
        <taxon>Enterococcaceae</taxon>
        <taxon>Enterococcus</taxon>
    </lineage>
</organism>
<sequence length="484" mass="56626">MDKNTLLKIQIIETLDHLSAPISLKELQLKIEHASLGTIRMNCKELQTIIAELYKNKDYSLKLCINNGGIQLERSSSNLQSLAGYLYQQDLACQIIRAILVKRKISAIQFCMAKNISESKLRRKIKEINRELADYELYISCSANISLKGREVDIRRFYYIFLRGLYQQFAMVGASDTDSYYQLSQQIEADLKLTDNPANREMISFWLFITNQFLNKKADLTFTRAEQEWLNQFKFPKKPPFLKTWNTNEWKFFLHAIYSSLLNDFELQTKNPSQDQVFSQAAAHWIAAFTNYFRPLNHREQKFITRKIKQLYAALVFFNLNDDMLNRLSDTLSLNTLQTQFPYYHHRFEAFWDKFTQEVSWCDQQQLKLYSLLTCVSLFPLENCLPNISIYVFSEYSELFSILIREKIQLHFKNQYHLDFVAEPQTAQLIIGTSPACRNFLVEGQEFLIIRSNLSATDYKDIEVVLTSLVAKDLAESSKKLNLG</sequence>